<feature type="domain" description="Glucosamine/galactosamine-6-phosphate isomerase" evidence="3">
    <location>
        <begin position="16"/>
        <end position="222"/>
    </location>
</feature>
<sequence length="282" mass="31377">MGSTFSRRLYVAASKNEIPSHLFPLISKSLQSALESSSEFYIALSGGSLPSFLSTLPEYFQERNIDPQWGKWHVVLADERLVHSTHADSNLKALRDSFLDKVPIPSSQIYGIDESLLDGEKTRHIKVAEEYQKRVFPRSDKREYLIDCCLLGFGPDGHTASLFPSHELMKEKSLLVAGIADSPKPPPERITLTMKVFDELSRNIIFVGAGESKAPILEDIFESNIRITKVSGGDKECVVQMKPLSKQQYPCGSIRPKKGGLYYITDASGAESLQYANQCCSL</sequence>
<dbReference type="AlphaFoldDB" id="A0AAD3CPM6"/>
<keyword evidence="5" id="KW-1185">Reference proteome</keyword>
<dbReference type="InterPro" id="IPR005900">
    <property type="entry name" value="6-phosphogluconolactonase_DevB"/>
</dbReference>
<comment type="function">
    <text evidence="2">Hydrolysis of 6-phosphogluconolactone to 6-phosphogluconate.</text>
</comment>
<evidence type="ECO:0000256" key="2">
    <source>
        <dbReference type="RuleBase" id="RU365095"/>
    </source>
</evidence>
<evidence type="ECO:0000259" key="3">
    <source>
        <dbReference type="Pfam" id="PF01182"/>
    </source>
</evidence>
<dbReference type="NCBIfam" id="TIGR01198">
    <property type="entry name" value="pgl"/>
    <property type="match status" value="1"/>
</dbReference>
<dbReference type="GO" id="GO:0017057">
    <property type="term" value="F:6-phosphogluconolactonase activity"/>
    <property type="evidence" value="ECO:0007669"/>
    <property type="project" value="UniProtKB-UniRule"/>
</dbReference>
<comment type="caution">
    <text evidence="4">The sequence shown here is derived from an EMBL/GenBank/DDBJ whole genome shotgun (WGS) entry which is preliminary data.</text>
</comment>
<dbReference type="PANTHER" id="PTHR11054">
    <property type="entry name" value="6-PHOSPHOGLUCONOLACTONASE"/>
    <property type="match status" value="1"/>
</dbReference>
<proteinExistence type="inferred from homology"/>
<dbReference type="Pfam" id="PF01182">
    <property type="entry name" value="Glucosamine_iso"/>
    <property type="match status" value="1"/>
</dbReference>
<evidence type="ECO:0000313" key="4">
    <source>
        <dbReference type="EMBL" id="GFH48910.1"/>
    </source>
</evidence>
<dbReference type="Gene3D" id="3.40.50.1360">
    <property type="match status" value="1"/>
</dbReference>
<dbReference type="EMBL" id="BLLK01000029">
    <property type="protein sequence ID" value="GFH48910.1"/>
    <property type="molecule type" value="Genomic_DNA"/>
</dbReference>
<dbReference type="EC" id="3.1.1.31" evidence="2"/>
<evidence type="ECO:0000256" key="1">
    <source>
        <dbReference type="ARBA" id="ARBA00010662"/>
    </source>
</evidence>
<gene>
    <name evidence="4" type="ORF">CTEN210_05386</name>
</gene>
<keyword evidence="2" id="KW-0378">Hydrolase</keyword>
<comment type="catalytic activity">
    <reaction evidence="2">
        <text>6-phospho-D-glucono-1,5-lactone + H2O = 6-phospho-D-gluconate + H(+)</text>
        <dbReference type="Rhea" id="RHEA:12556"/>
        <dbReference type="ChEBI" id="CHEBI:15377"/>
        <dbReference type="ChEBI" id="CHEBI:15378"/>
        <dbReference type="ChEBI" id="CHEBI:57955"/>
        <dbReference type="ChEBI" id="CHEBI:58759"/>
        <dbReference type="EC" id="3.1.1.31"/>
    </reaction>
</comment>
<dbReference type="SUPFAM" id="SSF100950">
    <property type="entry name" value="NagB/RpiA/CoA transferase-like"/>
    <property type="match status" value="1"/>
</dbReference>
<protein>
    <recommendedName>
        <fullName evidence="2">6-phosphogluconolactonase</fullName>
        <shortName evidence="2">6PGL</shortName>
        <ecNumber evidence="2">3.1.1.31</ecNumber>
    </recommendedName>
</protein>
<dbReference type="GO" id="GO:0006098">
    <property type="term" value="P:pentose-phosphate shunt"/>
    <property type="evidence" value="ECO:0007669"/>
    <property type="project" value="InterPro"/>
</dbReference>
<dbReference type="InterPro" id="IPR037171">
    <property type="entry name" value="NagB/RpiA_transferase-like"/>
</dbReference>
<evidence type="ECO:0000313" key="5">
    <source>
        <dbReference type="Proteomes" id="UP001054902"/>
    </source>
</evidence>
<dbReference type="GO" id="GO:0005975">
    <property type="term" value="P:carbohydrate metabolic process"/>
    <property type="evidence" value="ECO:0007669"/>
    <property type="project" value="UniProtKB-UniRule"/>
</dbReference>
<reference evidence="4 5" key="1">
    <citation type="journal article" date="2021" name="Sci. Rep.">
        <title>The genome of the diatom Chaetoceros tenuissimus carries an ancient integrated fragment of an extant virus.</title>
        <authorList>
            <person name="Hongo Y."/>
            <person name="Kimura K."/>
            <person name="Takaki Y."/>
            <person name="Yoshida Y."/>
            <person name="Baba S."/>
            <person name="Kobayashi G."/>
            <person name="Nagasaki K."/>
            <person name="Hano T."/>
            <person name="Tomaru Y."/>
        </authorList>
    </citation>
    <scope>NUCLEOTIDE SEQUENCE [LARGE SCALE GENOMIC DNA]</scope>
    <source>
        <strain evidence="4 5">NIES-3715</strain>
    </source>
</reference>
<dbReference type="PANTHER" id="PTHR11054:SF22">
    <property type="entry name" value="6-PHOSPHOGLUCONOLACTONASE 3, CHLOROPLASTIC"/>
    <property type="match status" value="1"/>
</dbReference>
<dbReference type="CDD" id="cd01400">
    <property type="entry name" value="6PGL"/>
    <property type="match status" value="1"/>
</dbReference>
<comment type="similarity">
    <text evidence="1 2">Belongs to the glucosamine/galactosamine-6-phosphate isomerase family. 6-phosphogluconolactonase subfamily.</text>
</comment>
<accession>A0AAD3CPM6</accession>
<name>A0AAD3CPM6_9STRA</name>
<dbReference type="InterPro" id="IPR006148">
    <property type="entry name" value="Glc/Gal-6P_isomerase"/>
</dbReference>
<comment type="pathway">
    <text evidence="2">Carbohydrate degradation; pentose phosphate pathway; D-ribulose 5-phosphate from D-glucose 6-phosphate (oxidative stage): step 2/3.</text>
</comment>
<organism evidence="4 5">
    <name type="scientific">Chaetoceros tenuissimus</name>
    <dbReference type="NCBI Taxonomy" id="426638"/>
    <lineage>
        <taxon>Eukaryota</taxon>
        <taxon>Sar</taxon>
        <taxon>Stramenopiles</taxon>
        <taxon>Ochrophyta</taxon>
        <taxon>Bacillariophyta</taxon>
        <taxon>Coscinodiscophyceae</taxon>
        <taxon>Chaetocerotophycidae</taxon>
        <taxon>Chaetocerotales</taxon>
        <taxon>Chaetocerotaceae</taxon>
        <taxon>Chaetoceros</taxon>
    </lineage>
</organism>
<dbReference type="InterPro" id="IPR039104">
    <property type="entry name" value="6PGL"/>
</dbReference>
<dbReference type="Proteomes" id="UP001054902">
    <property type="component" value="Unassembled WGS sequence"/>
</dbReference>